<organismHost>
    <name type="scientific">Avena byzantina</name>
    <dbReference type="NCBI Taxonomy" id="146531"/>
</organismHost>
<organismHost>
    <name type="scientific">Oryza sativa</name>
    <name type="common">Rice</name>
    <dbReference type="NCBI Taxonomy" id="4530"/>
</organismHost>
<feature type="transmembrane region" description="Helical" evidence="1">
    <location>
        <begin position="6"/>
        <end position="32"/>
    </location>
</feature>
<protein>
    <submittedName>
        <fullName evidence="2">p6</fullName>
    </submittedName>
</protein>
<organismHost>
    <name type="scientific">Avena sativa</name>
    <name type="common">Oat</name>
    <dbReference type="NCBI Taxonomy" id="4498"/>
</organismHost>
<organismHost>
    <name type="scientific">Triticum aestivum</name>
    <name type="common">Wheat</name>
    <dbReference type="NCBI Taxonomy" id="4565"/>
</organismHost>
<dbReference type="Pfam" id="PF06380">
    <property type="entry name" value="DUF1072"/>
    <property type="match status" value="1"/>
</dbReference>
<reference evidence="2" key="1">
    <citation type="submission" date="2015-11" db="EMBL/GenBank/DDBJ databases">
        <title>Sequence of BYDV-PAV-KS-SHKR isolate from Kansas wheat.</title>
        <authorList>
            <person name="Bigelow P.J."/>
            <person name="Trebicki P."/>
            <person name="Alexander H."/>
            <person name="Malmstrom C.M."/>
        </authorList>
    </citation>
    <scope>NUCLEOTIDE SEQUENCE</scope>
    <source>
        <strain evidence="2">BYDV-PAV-KS-SHKR</strain>
    </source>
</reference>
<dbReference type="InterPro" id="IPR009426">
    <property type="entry name" value="BYDV_Gp6"/>
</dbReference>
<sequence length="41" mass="4195">MDDLHVIAVCIFALTVLTGLGAVIGCCAGCLFPPPSFRSSV</sequence>
<organismHost>
    <name type="scientific">Lolium multiflorum</name>
    <name type="common">Italian ryegrass</name>
    <name type="synonym">Lolium perenne subsp. multiflorum</name>
    <dbReference type="NCBI Taxonomy" id="4521"/>
</organismHost>
<organismHost>
    <name type="scientific">Secale cereale</name>
    <name type="common">Rye</name>
    <dbReference type="NCBI Taxonomy" id="4550"/>
</organismHost>
<keyword evidence="1" id="KW-0472">Membrane</keyword>
<keyword evidence="1" id="KW-0812">Transmembrane</keyword>
<organismHost>
    <name type="scientific">Zea mays</name>
    <name type="common">Maize</name>
    <dbReference type="NCBI Taxonomy" id="4577"/>
</organismHost>
<organismHost>
    <name type="scientific">Lolium perenne</name>
    <name type="common">Perennial ryegrass</name>
    <dbReference type="NCBI Taxonomy" id="4522"/>
</organismHost>
<organismHost>
    <name type="scientific">Hordeum vulgare</name>
    <name type="common">Barley</name>
    <dbReference type="NCBI Taxonomy" id="4513"/>
</organismHost>
<keyword evidence="1" id="KW-1133">Transmembrane helix</keyword>
<proteinExistence type="predicted"/>
<evidence type="ECO:0000256" key="1">
    <source>
        <dbReference type="SAM" id="Phobius"/>
    </source>
</evidence>
<accession>A0A1J0RHM5</accession>
<organism evidence="2">
    <name type="scientific">Barley yellow dwarf virus (isolate PAV)</name>
    <name type="common">BYDV</name>
    <dbReference type="NCBI Taxonomy" id="2169986"/>
    <lineage>
        <taxon>Viruses</taxon>
        <taxon>Riboviria</taxon>
        <taxon>Orthornavirae</taxon>
        <taxon>Kitrinoviricota</taxon>
        <taxon>Tolucaviricetes</taxon>
        <taxon>Tolivirales</taxon>
        <taxon>Tombusviridae</taxon>
        <taxon>Regressovirinae</taxon>
        <taxon>Luteovirus</taxon>
        <taxon>Luteovirus pavhordei</taxon>
    </lineage>
</organism>
<evidence type="ECO:0000313" key="2">
    <source>
        <dbReference type="EMBL" id="APD77443.1"/>
    </source>
</evidence>
<name>A0A1J0RHM5_BYDVP</name>
<dbReference type="EMBL" id="KU170668">
    <property type="protein sequence ID" value="APD77443.1"/>
    <property type="molecule type" value="Genomic_RNA"/>
</dbReference>